<keyword evidence="3" id="KW-1185">Reference proteome</keyword>
<organism evidence="2 3">
    <name type="scientific">Holtiella tumoricola</name>
    <dbReference type="NCBI Taxonomy" id="3018743"/>
    <lineage>
        <taxon>Bacteria</taxon>
        <taxon>Bacillati</taxon>
        <taxon>Bacillota</taxon>
        <taxon>Clostridia</taxon>
        <taxon>Lachnospirales</taxon>
        <taxon>Cellulosilyticaceae</taxon>
        <taxon>Holtiella</taxon>
    </lineage>
</organism>
<dbReference type="Gene3D" id="1.10.10.10">
    <property type="entry name" value="Winged helix-like DNA-binding domain superfamily/Winged helix DNA-binding domain"/>
    <property type="match status" value="1"/>
</dbReference>
<evidence type="ECO:0000313" key="2">
    <source>
        <dbReference type="EMBL" id="MDA3733557.1"/>
    </source>
</evidence>
<dbReference type="Proteomes" id="UP001169242">
    <property type="component" value="Unassembled WGS sequence"/>
</dbReference>
<protein>
    <submittedName>
        <fullName evidence="2">Helix-turn-helix domain-containing protein</fullName>
    </submittedName>
</protein>
<dbReference type="GO" id="GO:0003700">
    <property type="term" value="F:DNA-binding transcription factor activity"/>
    <property type="evidence" value="ECO:0007669"/>
    <property type="project" value="InterPro"/>
</dbReference>
<comment type="caution">
    <text evidence="2">The sequence shown here is derived from an EMBL/GenBank/DDBJ whole genome shotgun (WGS) entry which is preliminary data.</text>
</comment>
<evidence type="ECO:0000259" key="1">
    <source>
        <dbReference type="SMART" id="SM00347"/>
    </source>
</evidence>
<dbReference type="EMBL" id="JAQIFT010000065">
    <property type="protein sequence ID" value="MDA3733557.1"/>
    <property type="molecule type" value="Genomic_DNA"/>
</dbReference>
<accession>A0AA42DS26</accession>
<dbReference type="InterPro" id="IPR036388">
    <property type="entry name" value="WH-like_DNA-bd_sf"/>
</dbReference>
<feature type="domain" description="HTH marR-type" evidence="1">
    <location>
        <begin position="30"/>
        <end position="129"/>
    </location>
</feature>
<dbReference type="AlphaFoldDB" id="A0AA42DS26"/>
<reference evidence="2" key="1">
    <citation type="journal article" date="2023" name="Int. J. Syst. Evol. Microbiol.">
        <title>&lt;i&gt;Holtiella tumoricola&lt;/i&gt; gen. nov. sp. nov., isolated from a human clinical sample.</title>
        <authorList>
            <person name="Allen-Vercoe E."/>
            <person name="Daigneault M.C."/>
            <person name="Vancuren S.J."/>
            <person name="Cochrane K."/>
            <person name="O'Neal L.L."/>
            <person name="Sankaranarayanan K."/>
            <person name="Lawson P.A."/>
        </authorList>
    </citation>
    <scope>NUCLEOTIDE SEQUENCE</scope>
    <source>
        <strain evidence="2">CC70A</strain>
    </source>
</reference>
<dbReference type="SUPFAM" id="SSF46785">
    <property type="entry name" value="Winged helix' DNA-binding domain"/>
    <property type="match status" value="1"/>
</dbReference>
<dbReference type="Pfam" id="PF12802">
    <property type="entry name" value="MarR_2"/>
    <property type="match status" value="1"/>
</dbReference>
<dbReference type="InterPro" id="IPR036390">
    <property type="entry name" value="WH_DNA-bd_sf"/>
</dbReference>
<sequence length="143" mass="16612">MQSYFENLNIIDLISEKHAQLRKMVRDTWVEQGNHYLTDTESYILALVERSPMTVAQLARIIDISRQGAHKCVQGLISKGYIKSEILEGNCKNKVLTLTQKGILFRQETLTIKEKFEQDIKTSIGEEHFNLVKQTLQKTWFPE</sequence>
<dbReference type="RefSeq" id="WP_053986083.1">
    <property type="nucleotide sequence ID" value="NZ_JAQIFT010000065.1"/>
</dbReference>
<gene>
    <name evidence="2" type="ORF">PBV87_18925</name>
</gene>
<name>A0AA42DS26_9FIRM</name>
<proteinExistence type="predicted"/>
<evidence type="ECO:0000313" key="3">
    <source>
        <dbReference type="Proteomes" id="UP001169242"/>
    </source>
</evidence>
<dbReference type="SMART" id="SM00347">
    <property type="entry name" value="HTH_MARR"/>
    <property type="match status" value="1"/>
</dbReference>
<dbReference type="InterPro" id="IPR000835">
    <property type="entry name" value="HTH_MarR-typ"/>
</dbReference>